<gene>
    <name evidence="3" type="ORF">NG900_24300</name>
</gene>
<evidence type="ECO:0000256" key="1">
    <source>
        <dbReference type="SAM" id="MobiDB-lite"/>
    </source>
</evidence>
<name>A0ABT1ASY8_9RALS</name>
<keyword evidence="2" id="KW-1133">Transmembrane helix</keyword>
<feature type="region of interest" description="Disordered" evidence="1">
    <location>
        <begin position="155"/>
        <end position="174"/>
    </location>
</feature>
<evidence type="ECO:0000256" key="2">
    <source>
        <dbReference type="SAM" id="Phobius"/>
    </source>
</evidence>
<proteinExistence type="predicted"/>
<keyword evidence="4" id="KW-1185">Reference proteome</keyword>
<keyword evidence="2" id="KW-0812">Transmembrane</keyword>
<comment type="caution">
    <text evidence="3">The sequence shown here is derived from an EMBL/GenBank/DDBJ whole genome shotgun (WGS) entry which is preliminary data.</text>
</comment>
<protein>
    <submittedName>
        <fullName evidence="3">Ribonuclease E</fullName>
    </submittedName>
</protein>
<feature type="transmembrane region" description="Helical" evidence="2">
    <location>
        <begin position="63"/>
        <end position="81"/>
    </location>
</feature>
<reference evidence="3" key="1">
    <citation type="submission" date="2022-06" db="EMBL/GenBank/DDBJ databases">
        <authorList>
            <person name="Lu C.-H."/>
        </authorList>
    </citation>
    <scope>NUCLEOTIDE SEQUENCE</scope>
    <source>
        <strain evidence="3">21MJYT02-11</strain>
    </source>
</reference>
<reference evidence="3" key="2">
    <citation type="journal article" date="2023" name="Front. Microbiol.">
        <title>Ralstonia chuxiongensis sp. nov., Ralstonia mojiangensis sp. nov., and Ralstonia soli sp. nov., isolated from tobacco fields, are three novel species in the family Burkholderiaceae.</title>
        <authorList>
            <person name="Lu C.H."/>
            <person name="Zhang Y.Y."/>
            <person name="Jiang N."/>
            <person name="Chen W."/>
            <person name="Shao X."/>
            <person name="Zhao Z.M."/>
            <person name="Lu W.L."/>
            <person name="Hu X."/>
            <person name="Xi Y.X."/>
            <person name="Zou S.Y."/>
            <person name="Wei Q.J."/>
            <person name="Lin Z.L."/>
            <person name="Gong L."/>
            <person name="Gai X.T."/>
            <person name="Zhang L.Q."/>
            <person name="Li J.Y."/>
            <person name="Jin Y."/>
            <person name="Xia Z.Y."/>
        </authorList>
    </citation>
    <scope>NUCLEOTIDE SEQUENCE</scope>
    <source>
        <strain evidence="3">21MJYT02-11</strain>
    </source>
</reference>
<evidence type="ECO:0000313" key="4">
    <source>
        <dbReference type="Proteomes" id="UP001162811"/>
    </source>
</evidence>
<organism evidence="3 4">
    <name type="scientific">Ralstonia soli</name>
    <dbReference type="NCBI Taxonomy" id="2953896"/>
    <lineage>
        <taxon>Bacteria</taxon>
        <taxon>Pseudomonadati</taxon>
        <taxon>Pseudomonadota</taxon>
        <taxon>Betaproteobacteria</taxon>
        <taxon>Burkholderiales</taxon>
        <taxon>Burkholderiaceae</taxon>
        <taxon>Ralstonia</taxon>
    </lineage>
</organism>
<keyword evidence="2" id="KW-0472">Membrane</keyword>
<accession>A0ABT1ASY8</accession>
<dbReference type="Proteomes" id="UP001162811">
    <property type="component" value="Unassembled WGS sequence"/>
</dbReference>
<sequence>MDSLNFIIDGHLGLPGFVRVPPPFGTPRDAVRAIKGALASTSEGPQPQMQSDAGRHVRWRRRLTVLAIGAACTVVAALTGWHTGQHRQPVSHFDQATLAAISQPPAPIAAPERLPTTAVQSADPVDEGGPAVATAAHVVAQAAVKTVKPRTSARAIGRAAAPKPPARPAAPVRAKPTAIETYRAMADTAPITSGYVAPGTSVRIELQRHTRLTD</sequence>
<dbReference type="RefSeq" id="WP_252684587.1">
    <property type="nucleotide sequence ID" value="NZ_JAMXHT010000010.1"/>
</dbReference>
<dbReference type="EMBL" id="JAMXHT010000010">
    <property type="protein sequence ID" value="MCO5401336.1"/>
    <property type="molecule type" value="Genomic_DNA"/>
</dbReference>
<evidence type="ECO:0000313" key="3">
    <source>
        <dbReference type="EMBL" id="MCO5401336.1"/>
    </source>
</evidence>